<evidence type="ECO:0000259" key="5">
    <source>
        <dbReference type="Pfam" id="PF04542"/>
    </source>
</evidence>
<gene>
    <name evidence="8" type="ORF">FDO65_11175</name>
</gene>
<accession>A0A4U6QGG1</accession>
<comment type="similarity">
    <text evidence="1">Belongs to the sigma-70 factor family. ECF subfamily.</text>
</comment>
<dbReference type="EMBL" id="SZZH01000002">
    <property type="protein sequence ID" value="TKV59188.1"/>
    <property type="molecule type" value="Genomic_DNA"/>
</dbReference>
<dbReference type="PANTHER" id="PTHR47756:SF2">
    <property type="entry name" value="BLL6612 PROTEIN"/>
    <property type="match status" value="1"/>
</dbReference>
<dbReference type="Gene3D" id="1.10.1740.10">
    <property type="match status" value="1"/>
</dbReference>
<dbReference type="Proteomes" id="UP000306985">
    <property type="component" value="Unassembled WGS sequence"/>
</dbReference>
<dbReference type="SUPFAM" id="SSF48452">
    <property type="entry name" value="TPR-like"/>
    <property type="match status" value="1"/>
</dbReference>
<keyword evidence="9" id="KW-1185">Reference proteome</keyword>
<dbReference type="GO" id="GO:0016987">
    <property type="term" value="F:sigma factor activity"/>
    <property type="evidence" value="ECO:0007669"/>
    <property type="project" value="UniProtKB-KW"/>
</dbReference>
<dbReference type="Pfam" id="PF20239">
    <property type="entry name" value="DUF6596"/>
    <property type="match status" value="1"/>
</dbReference>
<dbReference type="AlphaFoldDB" id="A0A4U6QGG1"/>
<dbReference type="InterPro" id="IPR036388">
    <property type="entry name" value="WH-like_DNA-bd_sf"/>
</dbReference>
<evidence type="ECO:0000256" key="2">
    <source>
        <dbReference type="ARBA" id="ARBA00023015"/>
    </source>
</evidence>
<comment type="caution">
    <text evidence="8">The sequence shown here is derived from an EMBL/GenBank/DDBJ whole genome shotgun (WGS) entry which is preliminary data.</text>
</comment>
<name>A0A4U6QGG1_9ACTN</name>
<sequence>MDPVSTVFRAEYGRAVATLTRLLGDIDSAEEAVQEAFAVATDRWPNDGTPPNPGGWIVTTARNRALDRIRRESTRRHRYEQAYRITDHDPEPREVGPVDDDRLRLVFTCCHPALAPAAQVALTLRLLGGLSTDEIARAFMVPEPTMGQRISRAKAKITAAGIPYRIPRDADLPDRLPPVLAVVYLIFNEGYTATTGQALIRDDLCHEAIRLARLLVELMPDEPEARGLLALLLLTAARRPARLDDRGRLVRLADQDRGRWDRPLIIEGHAIVRDCLRRNSPGPYQWQAAIAAVHADAADATQTDWGQIRALYDQLLAATGSPVVAVNRAVAVLETDGPAAALQVLDELVMSPAVDQLDRYQHFHATRAEVLAQLDRPADARAAYDRALALTGNEAEARFLGERQAALP</sequence>
<evidence type="ECO:0000256" key="4">
    <source>
        <dbReference type="ARBA" id="ARBA00023163"/>
    </source>
</evidence>
<dbReference type="InterPro" id="IPR046531">
    <property type="entry name" value="DUF6596"/>
</dbReference>
<evidence type="ECO:0000313" key="8">
    <source>
        <dbReference type="EMBL" id="TKV59188.1"/>
    </source>
</evidence>
<evidence type="ECO:0000259" key="6">
    <source>
        <dbReference type="Pfam" id="PF08281"/>
    </source>
</evidence>
<keyword evidence="2" id="KW-0805">Transcription regulation</keyword>
<evidence type="ECO:0000256" key="1">
    <source>
        <dbReference type="ARBA" id="ARBA00010641"/>
    </source>
</evidence>
<evidence type="ECO:0000259" key="7">
    <source>
        <dbReference type="Pfam" id="PF20239"/>
    </source>
</evidence>
<dbReference type="InterPro" id="IPR007627">
    <property type="entry name" value="RNA_pol_sigma70_r2"/>
</dbReference>
<organism evidence="8 9">
    <name type="scientific">Nakamurella flava</name>
    <dbReference type="NCBI Taxonomy" id="2576308"/>
    <lineage>
        <taxon>Bacteria</taxon>
        <taxon>Bacillati</taxon>
        <taxon>Actinomycetota</taxon>
        <taxon>Actinomycetes</taxon>
        <taxon>Nakamurellales</taxon>
        <taxon>Nakamurellaceae</taxon>
        <taxon>Nakamurella</taxon>
    </lineage>
</organism>
<dbReference type="Pfam" id="PF04542">
    <property type="entry name" value="Sigma70_r2"/>
    <property type="match status" value="1"/>
</dbReference>
<dbReference type="InterPro" id="IPR014284">
    <property type="entry name" value="RNA_pol_sigma-70_dom"/>
</dbReference>
<dbReference type="SUPFAM" id="SSF88659">
    <property type="entry name" value="Sigma3 and sigma4 domains of RNA polymerase sigma factors"/>
    <property type="match status" value="1"/>
</dbReference>
<dbReference type="Gene3D" id="1.10.10.10">
    <property type="entry name" value="Winged helix-like DNA-binding domain superfamily/Winged helix DNA-binding domain"/>
    <property type="match status" value="1"/>
</dbReference>
<proteinExistence type="inferred from homology"/>
<dbReference type="InterPro" id="IPR013249">
    <property type="entry name" value="RNA_pol_sigma70_r4_t2"/>
</dbReference>
<evidence type="ECO:0000256" key="3">
    <source>
        <dbReference type="ARBA" id="ARBA00023082"/>
    </source>
</evidence>
<dbReference type="OrthoDB" id="9780299at2"/>
<dbReference type="SUPFAM" id="SSF88946">
    <property type="entry name" value="Sigma2 domain of RNA polymerase sigma factors"/>
    <property type="match status" value="1"/>
</dbReference>
<keyword evidence="4" id="KW-0804">Transcription</keyword>
<protein>
    <submittedName>
        <fullName evidence="8">Sigma-70 family RNA polymerase sigma factor</fullName>
    </submittedName>
</protein>
<dbReference type="Gene3D" id="1.25.40.10">
    <property type="entry name" value="Tetratricopeptide repeat domain"/>
    <property type="match status" value="1"/>
</dbReference>
<feature type="domain" description="DUF6596" evidence="7">
    <location>
        <begin position="175"/>
        <end position="274"/>
    </location>
</feature>
<dbReference type="InterPro" id="IPR013324">
    <property type="entry name" value="RNA_pol_sigma_r3/r4-like"/>
</dbReference>
<feature type="domain" description="RNA polymerase sigma factor 70 region 4 type 2" evidence="6">
    <location>
        <begin position="107"/>
        <end position="157"/>
    </location>
</feature>
<feature type="domain" description="RNA polymerase sigma-70 region 2" evidence="5">
    <location>
        <begin position="8"/>
        <end position="73"/>
    </location>
</feature>
<dbReference type="InterPro" id="IPR011990">
    <property type="entry name" value="TPR-like_helical_dom_sf"/>
</dbReference>
<evidence type="ECO:0000313" key="9">
    <source>
        <dbReference type="Proteomes" id="UP000306985"/>
    </source>
</evidence>
<reference evidence="8 9" key="1">
    <citation type="submission" date="2019-05" db="EMBL/GenBank/DDBJ databases">
        <title>Nakamurella sp. N5BH11, whole genome shotgun sequence.</title>
        <authorList>
            <person name="Tuo L."/>
        </authorList>
    </citation>
    <scope>NUCLEOTIDE SEQUENCE [LARGE SCALE GENOMIC DNA]</scope>
    <source>
        <strain evidence="8 9">N5BH11</strain>
    </source>
</reference>
<dbReference type="RefSeq" id="WP_137449795.1">
    <property type="nucleotide sequence ID" value="NZ_SZZH01000002.1"/>
</dbReference>
<dbReference type="GO" id="GO:0006352">
    <property type="term" value="P:DNA-templated transcription initiation"/>
    <property type="evidence" value="ECO:0007669"/>
    <property type="project" value="InterPro"/>
</dbReference>
<dbReference type="InterPro" id="IPR013325">
    <property type="entry name" value="RNA_pol_sigma_r2"/>
</dbReference>
<dbReference type="NCBIfam" id="TIGR02937">
    <property type="entry name" value="sigma70-ECF"/>
    <property type="match status" value="1"/>
</dbReference>
<dbReference type="GO" id="GO:0003677">
    <property type="term" value="F:DNA binding"/>
    <property type="evidence" value="ECO:0007669"/>
    <property type="project" value="InterPro"/>
</dbReference>
<dbReference type="Pfam" id="PF08281">
    <property type="entry name" value="Sigma70_r4_2"/>
    <property type="match status" value="1"/>
</dbReference>
<keyword evidence="3" id="KW-0731">Sigma factor</keyword>
<dbReference type="PANTHER" id="PTHR47756">
    <property type="entry name" value="BLL6612 PROTEIN-RELATED"/>
    <property type="match status" value="1"/>
</dbReference>